<dbReference type="Pfam" id="PF22692">
    <property type="entry name" value="LlgE_F_G_D1"/>
    <property type="match status" value="1"/>
</dbReference>
<comment type="similarity">
    <text evidence="2 4">Belongs to the flagella basal body rod proteins family.</text>
</comment>
<dbReference type="PROSITE" id="PS00588">
    <property type="entry name" value="FLAGELLA_BB_ROD"/>
    <property type="match status" value="1"/>
</dbReference>
<dbReference type="InterPro" id="IPR020013">
    <property type="entry name" value="Flagellar_FlgE/F/G"/>
</dbReference>
<feature type="domain" description="Flagellar basal-body/hook protein C-terminal" evidence="6">
    <location>
        <begin position="198"/>
        <end position="242"/>
    </location>
</feature>
<dbReference type="EMBL" id="HG966617">
    <property type="protein sequence ID" value="CDO58512.1"/>
    <property type="molecule type" value="Genomic_DNA"/>
</dbReference>
<evidence type="ECO:0000259" key="6">
    <source>
        <dbReference type="Pfam" id="PF06429"/>
    </source>
</evidence>
<feature type="domain" description="Flagellar basal body rod protein N-terminal" evidence="5">
    <location>
        <begin position="7"/>
        <end position="35"/>
    </location>
</feature>
<dbReference type="STRING" id="1458461.BN1012_Phect298"/>
<comment type="subcellular location">
    <subcellularLocation>
        <location evidence="1 4">Bacterial flagellum basal body</location>
    </subcellularLocation>
</comment>
<dbReference type="PANTHER" id="PTHR30435">
    <property type="entry name" value="FLAGELLAR PROTEIN"/>
    <property type="match status" value="1"/>
</dbReference>
<proteinExistence type="inferred from homology"/>
<dbReference type="Pfam" id="PF06429">
    <property type="entry name" value="Flg_bbr_C"/>
    <property type="match status" value="1"/>
</dbReference>
<reference evidence="8 9" key="1">
    <citation type="journal article" date="2014" name="Front. Genet.">
        <title>Genome and metabolic network of "Candidatus Phaeomarinobacter ectocarpi" Ec32, a new candidate genus of Alphaproteobacteria frequently associated with brown algae.</title>
        <authorList>
            <person name="Dittami S.M."/>
            <person name="Barbeyron T."/>
            <person name="Boyen C."/>
            <person name="Cambefort J."/>
            <person name="Collet G."/>
            <person name="Delage L."/>
            <person name="Gobet A."/>
            <person name="Groisillier A."/>
            <person name="Leblanc C."/>
            <person name="Michel G."/>
            <person name="Scornet D."/>
            <person name="Siegel A."/>
            <person name="Tapia J.E."/>
            <person name="Tonon T."/>
        </authorList>
    </citation>
    <scope>NUCLEOTIDE SEQUENCE [LARGE SCALE GENOMIC DNA]</scope>
    <source>
        <strain evidence="8 9">Ec32</strain>
    </source>
</reference>
<accession>X5MBT5</accession>
<keyword evidence="8" id="KW-0966">Cell projection</keyword>
<comment type="subunit">
    <text evidence="4">The basal body constitutes a major portion of the flagellar organelle and consists of five rings (E,L,P,S, and M) mounted on a central rod. The rod consists of about 26 subunits of FlgG in the distal portion, and FlgB, FlgC and FlgF are thought to build up the proximal portion of the rod with about 6 subunits each.</text>
</comment>
<dbReference type="RefSeq" id="WP_043949443.1">
    <property type="nucleotide sequence ID" value="NZ_HG966617.1"/>
</dbReference>
<feature type="domain" description="Flagellar hook protein FlgE/F/G-like D1" evidence="7">
    <location>
        <begin position="90"/>
        <end position="156"/>
    </location>
</feature>
<sequence>MEQAISIALSRQMTLRRAMDIVANNVANANTSAFKAESPIFSEFLMPGAKADDRTGLNNAGALSFVLDSGTKRDLSEGDIEVTGNTFDVAISGEGFFAVQTPDGERYTRSGHFGVDQNNQLVTQQGDPVLSAAGAPITINPDDGVIEIGRDGTIAAGETTIGRLGVVNVDNPAAMKKTGDNYLETDQAAVAIENPTVMQGFIESSNVKPVVEMTRMIEVMRAYTSTQKTINKMGELQQSAIRQLGREPR</sequence>
<dbReference type="AlphaFoldDB" id="X5MBT5"/>
<dbReference type="InterPro" id="IPR010930">
    <property type="entry name" value="Flg_bb/hook_C_dom"/>
</dbReference>
<organism evidence="8 9">
    <name type="scientific">Candidatus Phaeomarinibacter ectocarpi</name>
    <dbReference type="NCBI Taxonomy" id="1458461"/>
    <lineage>
        <taxon>Bacteria</taxon>
        <taxon>Pseudomonadati</taxon>
        <taxon>Pseudomonadota</taxon>
        <taxon>Alphaproteobacteria</taxon>
        <taxon>Hyphomicrobiales</taxon>
        <taxon>Parvibaculaceae</taxon>
        <taxon>Candidatus Phaeomarinibacter</taxon>
    </lineage>
</organism>
<keyword evidence="8" id="KW-0282">Flagellum</keyword>
<evidence type="ECO:0000256" key="4">
    <source>
        <dbReference type="RuleBase" id="RU362116"/>
    </source>
</evidence>
<evidence type="ECO:0000256" key="1">
    <source>
        <dbReference type="ARBA" id="ARBA00004117"/>
    </source>
</evidence>
<dbReference type="Proteomes" id="UP000032160">
    <property type="component" value="Chromosome I"/>
</dbReference>
<evidence type="ECO:0000256" key="3">
    <source>
        <dbReference type="ARBA" id="ARBA00023143"/>
    </source>
</evidence>
<dbReference type="Pfam" id="PF00460">
    <property type="entry name" value="Flg_bb_rod"/>
    <property type="match status" value="1"/>
</dbReference>
<dbReference type="InterPro" id="IPR053967">
    <property type="entry name" value="LlgE_F_G-like_D1"/>
</dbReference>
<dbReference type="PATRIC" id="fig|1458461.3.peg.297"/>
<name>X5MBT5_9HYPH</name>
<keyword evidence="3 4" id="KW-0975">Bacterial flagellum</keyword>
<evidence type="ECO:0000313" key="9">
    <source>
        <dbReference type="Proteomes" id="UP000032160"/>
    </source>
</evidence>
<keyword evidence="8" id="KW-0969">Cilium</keyword>
<evidence type="ECO:0000256" key="2">
    <source>
        <dbReference type="ARBA" id="ARBA00009677"/>
    </source>
</evidence>
<dbReference type="PANTHER" id="PTHR30435:SF19">
    <property type="entry name" value="FLAGELLAR BASAL-BODY ROD PROTEIN FLGG"/>
    <property type="match status" value="1"/>
</dbReference>
<dbReference type="NCBIfam" id="TIGR03506">
    <property type="entry name" value="FlgEFG_subfam"/>
    <property type="match status" value="1"/>
</dbReference>
<dbReference type="InterPro" id="IPR012836">
    <property type="entry name" value="FlgF"/>
</dbReference>
<dbReference type="GO" id="GO:0030694">
    <property type="term" value="C:bacterial-type flagellum basal body, rod"/>
    <property type="evidence" value="ECO:0007669"/>
    <property type="project" value="UniProtKB-UniRule"/>
</dbReference>
<gene>
    <name evidence="8" type="ORF">BN1012_Phect298</name>
</gene>
<dbReference type="InterPro" id="IPR001444">
    <property type="entry name" value="Flag_bb_rod_N"/>
</dbReference>
<evidence type="ECO:0000313" key="8">
    <source>
        <dbReference type="EMBL" id="CDO58512.1"/>
    </source>
</evidence>
<dbReference type="KEGG" id="pect:BN1012_Phect298"/>
<dbReference type="SUPFAM" id="SSF117143">
    <property type="entry name" value="Flagellar hook protein flgE"/>
    <property type="match status" value="1"/>
</dbReference>
<evidence type="ECO:0000259" key="5">
    <source>
        <dbReference type="Pfam" id="PF00460"/>
    </source>
</evidence>
<protein>
    <recommendedName>
        <fullName evidence="4">Flagellar basal-body rod protein FlgF</fullName>
    </recommendedName>
</protein>
<keyword evidence="9" id="KW-1185">Reference proteome</keyword>
<dbReference type="InterPro" id="IPR019776">
    <property type="entry name" value="Flagellar_basal_body_rod_CS"/>
</dbReference>
<evidence type="ECO:0000259" key="7">
    <source>
        <dbReference type="Pfam" id="PF22692"/>
    </source>
</evidence>
<dbReference type="GO" id="GO:0071978">
    <property type="term" value="P:bacterial-type flagellum-dependent swarming motility"/>
    <property type="evidence" value="ECO:0007669"/>
    <property type="project" value="TreeGrafter"/>
</dbReference>
<dbReference type="NCBIfam" id="TIGR02490">
    <property type="entry name" value="flgF"/>
    <property type="match status" value="1"/>
</dbReference>
<dbReference type="InterPro" id="IPR037925">
    <property type="entry name" value="FlgE/F/G-like"/>
</dbReference>
<dbReference type="HOGENOM" id="CLU_013687_0_0_5"/>